<protein>
    <submittedName>
        <fullName evidence="3">Uncharacterized protein</fullName>
    </submittedName>
</protein>
<proteinExistence type="predicted"/>
<dbReference type="Gene3D" id="6.10.250.3150">
    <property type="match status" value="1"/>
</dbReference>
<organism evidence="3 4">
    <name type="scientific">Candidatus Ryanbacteria bacterium RIFCSPLOWO2_12_FULL_47_9c</name>
    <dbReference type="NCBI Taxonomy" id="1802131"/>
    <lineage>
        <taxon>Bacteria</taxon>
        <taxon>Candidatus Ryaniibacteriota</taxon>
    </lineage>
</organism>
<feature type="chain" id="PRO_5009583070" evidence="2">
    <location>
        <begin position="25"/>
        <end position="152"/>
    </location>
</feature>
<sequence>MKKSKILLVALSIALFGGAAYIHAQSLSEAAQSHREKLLAELRELEQAMESVQSLIDNKRGEAASLERDIAIFDAQIKKAKLEIRAIDLTIQTLQGKISSKEETIDEIVAKVDREKLSLAESLRKLWELDDVSIFEAMLSHERISDYFGDIE</sequence>
<keyword evidence="1" id="KW-0175">Coiled coil</keyword>
<feature type="signal peptide" evidence="2">
    <location>
        <begin position="1"/>
        <end position="24"/>
    </location>
</feature>
<evidence type="ECO:0000313" key="4">
    <source>
        <dbReference type="Proteomes" id="UP000178996"/>
    </source>
</evidence>
<evidence type="ECO:0000256" key="1">
    <source>
        <dbReference type="SAM" id="Coils"/>
    </source>
</evidence>
<name>A0A1G2H578_9BACT</name>
<evidence type="ECO:0000256" key="2">
    <source>
        <dbReference type="SAM" id="SignalP"/>
    </source>
</evidence>
<evidence type="ECO:0000313" key="3">
    <source>
        <dbReference type="EMBL" id="OGZ57646.1"/>
    </source>
</evidence>
<reference evidence="3 4" key="1">
    <citation type="journal article" date="2016" name="Nat. Commun.">
        <title>Thousands of microbial genomes shed light on interconnected biogeochemical processes in an aquifer system.</title>
        <authorList>
            <person name="Anantharaman K."/>
            <person name="Brown C.T."/>
            <person name="Hug L.A."/>
            <person name="Sharon I."/>
            <person name="Castelle C.J."/>
            <person name="Probst A.J."/>
            <person name="Thomas B.C."/>
            <person name="Singh A."/>
            <person name="Wilkins M.J."/>
            <person name="Karaoz U."/>
            <person name="Brodie E.L."/>
            <person name="Williams K.H."/>
            <person name="Hubbard S.S."/>
            <person name="Banfield J.F."/>
        </authorList>
    </citation>
    <scope>NUCLEOTIDE SEQUENCE [LARGE SCALE GENOMIC DNA]</scope>
</reference>
<gene>
    <name evidence="3" type="ORF">A3G60_02810</name>
</gene>
<accession>A0A1G2H578</accession>
<dbReference type="Proteomes" id="UP000178996">
    <property type="component" value="Unassembled WGS sequence"/>
</dbReference>
<dbReference type="AlphaFoldDB" id="A0A1G2H578"/>
<comment type="caution">
    <text evidence="3">The sequence shown here is derived from an EMBL/GenBank/DDBJ whole genome shotgun (WGS) entry which is preliminary data.</text>
</comment>
<dbReference type="EMBL" id="MHOB01000019">
    <property type="protein sequence ID" value="OGZ57646.1"/>
    <property type="molecule type" value="Genomic_DNA"/>
</dbReference>
<keyword evidence="2" id="KW-0732">Signal</keyword>
<feature type="coiled-coil region" evidence="1">
    <location>
        <begin position="28"/>
        <end position="111"/>
    </location>
</feature>